<feature type="compositionally biased region" description="Basic and acidic residues" evidence="1">
    <location>
        <begin position="1"/>
        <end position="16"/>
    </location>
</feature>
<dbReference type="Proteomes" id="UP000184211">
    <property type="component" value="Unassembled WGS sequence"/>
</dbReference>
<protein>
    <submittedName>
        <fullName evidence="2">Uncharacterized protein</fullName>
    </submittedName>
</protein>
<evidence type="ECO:0000313" key="3">
    <source>
        <dbReference type="Proteomes" id="UP000184211"/>
    </source>
</evidence>
<feature type="region of interest" description="Disordered" evidence="1">
    <location>
        <begin position="1"/>
        <end position="69"/>
    </location>
</feature>
<proteinExistence type="predicted"/>
<dbReference type="STRING" id="870908.SAMN04488044_1270"/>
<organism evidence="2 3">
    <name type="scientific">Cognatishimia maritima</name>
    <dbReference type="NCBI Taxonomy" id="870908"/>
    <lineage>
        <taxon>Bacteria</taxon>
        <taxon>Pseudomonadati</taxon>
        <taxon>Pseudomonadota</taxon>
        <taxon>Alphaproteobacteria</taxon>
        <taxon>Rhodobacterales</taxon>
        <taxon>Paracoccaceae</taxon>
        <taxon>Cognatishimia</taxon>
    </lineage>
</organism>
<accession>A0A1M5MLW8</accession>
<dbReference type="AlphaFoldDB" id="A0A1M5MLW8"/>
<feature type="compositionally biased region" description="Basic and acidic residues" evidence="1">
    <location>
        <begin position="59"/>
        <end position="69"/>
    </location>
</feature>
<feature type="compositionally biased region" description="Basic and acidic residues" evidence="1">
    <location>
        <begin position="35"/>
        <end position="50"/>
    </location>
</feature>
<evidence type="ECO:0000313" key="2">
    <source>
        <dbReference type="EMBL" id="SHG78236.1"/>
    </source>
</evidence>
<reference evidence="3" key="1">
    <citation type="submission" date="2016-11" db="EMBL/GenBank/DDBJ databases">
        <authorList>
            <person name="Varghese N."/>
            <person name="Submissions S."/>
        </authorList>
    </citation>
    <scope>NUCLEOTIDE SEQUENCE [LARGE SCALE GENOMIC DNA]</scope>
    <source>
        <strain evidence="3">DSM 28223</strain>
    </source>
</reference>
<evidence type="ECO:0000256" key="1">
    <source>
        <dbReference type="SAM" id="MobiDB-lite"/>
    </source>
</evidence>
<name>A0A1M5MLW8_9RHOB</name>
<sequence>MMAERHRSKDGKRETEDYLDDAATPRHHGRAQGNLERKVGTRDMLKRATQDRPGATRVRKSDEKTGKAS</sequence>
<gene>
    <name evidence="2" type="ORF">SAMN04488044_1270</name>
</gene>
<keyword evidence="3" id="KW-1185">Reference proteome</keyword>
<dbReference type="EMBL" id="FQWM01000002">
    <property type="protein sequence ID" value="SHG78236.1"/>
    <property type="molecule type" value="Genomic_DNA"/>
</dbReference>